<dbReference type="EMBL" id="CBSX010000261">
    <property type="protein sequence ID" value="CDH08147.1"/>
    <property type="molecule type" value="Genomic_DNA"/>
</dbReference>
<dbReference type="HOGENOM" id="CLU_3159466_0_0_6"/>
<comment type="caution">
    <text evidence="1">The sequence shown here is derived from an EMBL/GenBank/DDBJ whole genome shotgun (WGS) entry which is preliminary data.</text>
</comment>
<protein>
    <submittedName>
        <fullName evidence="1">Uncharacterized protein</fullName>
    </submittedName>
</protein>
<evidence type="ECO:0000313" key="1">
    <source>
        <dbReference type="EMBL" id="CDH08147.1"/>
    </source>
</evidence>
<dbReference type="Proteomes" id="UP000028483">
    <property type="component" value="Unassembled WGS sequence"/>
</dbReference>
<accession>A0A077P143</accession>
<sequence>MPAEWQCVCGDNLGAEWAATVIAPLPAVSSCTTTIIGSPVRLHHHRAV</sequence>
<organism evidence="1">
    <name type="scientific">Xenorhabdus bovienii str. oregonense</name>
    <dbReference type="NCBI Taxonomy" id="1398202"/>
    <lineage>
        <taxon>Bacteria</taxon>
        <taxon>Pseudomonadati</taxon>
        <taxon>Pseudomonadota</taxon>
        <taxon>Gammaproteobacteria</taxon>
        <taxon>Enterobacterales</taxon>
        <taxon>Morganellaceae</taxon>
        <taxon>Xenorhabdus</taxon>
    </lineage>
</organism>
<reference evidence="1" key="1">
    <citation type="submission" date="2013-07" db="EMBL/GenBank/DDBJ databases">
        <title>Sub-species coevolution in mutualistic symbiosis.</title>
        <authorList>
            <person name="Murfin K."/>
            <person name="Klassen J."/>
            <person name="Lee M."/>
            <person name="Forst S."/>
            <person name="Stock P."/>
            <person name="Goodrich-Blair H."/>
        </authorList>
    </citation>
    <scope>NUCLEOTIDE SEQUENCE [LARGE SCALE GENOMIC DNA]</scope>
    <source>
        <strain evidence="1">Oregonense</strain>
    </source>
</reference>
<name>A0A077P143_XENBV</name>
<proteinExistence type="predicted"/>
<dbReference type="AlphaFoldDB" id="A0A077P143"/>
<gene>
    <name evidence="1" type="ORF">XBO1_910004</name>
</gene>